<evidence type="ECO:0000256" key="1">
    <source>
        <dbReference type="SAM" id="Coils"/>
    </source>
</evidence>
<feature type="region of interest" description="Disordered" evidence="2">
    <location>
        <begin position="209"/>
        <end position="229"/>
    </location>
</feature>
<feature type="coiled-coil region" evidence="1">
    <location>
        <begin position="360"/>
        <end position="401"/>
    </location>
</feature>
<proteinExistence type="predicted"/>
<gene>
    <name evidence="3" type="ORF">P280DRAFT_160508</name>
</gene>
<feature type="region of interest" description="Disordered" evidence="2">
    <location>
        <begin position="131"/>
        <end position="169"/>
    </location>
</feature>
<sequence>MSNTRFLDMIRRRAAALRPTKGSARPTSSVSAPVLPALYFDTNSTAINPPGSTEATQRQRPTIATTVTTNINPLGLAENTRQHEAAGTTVDSTIIGVPESTESTQQRDAAGTTAIKTTKTIRSTEMALLTSPRNANGPLPVDSPVMSPEHTPAPPAWTASTNNSAQSKTSQYIDKITSENEKLKRELTAEKFAREDDIKRVAAARTLAEETRAEQQRLQVDSDANKRTLERKDRKMKELEERLEAEVIRRKQAEQRAEDALKVLGDTQSDTSRKVALAHEQRLMAETNLNSAKEGYERLKIGYERRATYVTSQLNNLIQQQEEHEAIIQGYSTVKDAIEVVGPRNATNEAELRDVLGRYKEEHQRQVEGWEKEVANLRAMCEEKDARHKQLETEMKAARDKVGWIIAQQQRLNPN</sequence>
<evidence type="ECO:0008006" key="5">
    <source>
        <dbReference type="Google" id="ProtNLM"/>
    </source>
</evidence>
<evidence type="ECO:0000256" key="2">
    <source>
        <dbReference type="SAM" id="MobiDB-lite"/>
    </source>
</evidence>
<reference evidence="3" key="1">
    <citation type="journal article" date="2020" name="Stud. Mycol.">
        <title>101 Dothideomycetes genomes: a test case for predicting lifestyles and emergence of pathogens.</title>
        <authorList>
            <person name="Haridas S."/>
            <person name="Albert R."/>
            <person name="Binder M."/>
            <person name="Bloem J."/>
            <person name="Labutti K."/>
            <person name="Salamov A."/>
            <person name="Andreopoulos B."/>
            <person name="Baker S."/>
            <person name="Barry K."/>
            <person name="Bills G."/>
            <person name="Bluhm B."/>
            <person name="Cannon C."/>
            <person name="Castanera R."/>
            <person name="Culley D."/>
            <person name="Daum C."/>
            <person name="Ezra D."/>
            <person name="Gonzalez J."/>
            <person name="Henrissat B."/>
            <person name="Kuo A."/>
            <person name="Liang C."/>
            <person name="Lipzen A."/>
            <person name="Lutzoni F."/>
            <person name="Magnuson J."/>
            <person name="Mondo S."/>
            <person name="Nolan M."/>
            <person name="Ohm R."/>
            <person name="Pangilinan J."/>
            <person name="Park H.-J."/>
            <person name="Ramirez L."/>
            <person name="Alfaro M."/>
            <person name="Sun H."/>
            <person name="Tritt A."/>
            <person name="Yoshinaga Y."/>
            <person name="Zwiers L.-H."/>
            <person name="Turgeon B."/>
            <person name="Goodwin S."/>
            <person name="Spatafora J."/>
            <person name="Crous P."/>
            <person name="Grigoriev I."/>
        </authorList>
    </citation>
    <scope>NUCLEOTIDE SEQUENCE</scope>
    <source>
        <strain evidence="3">CBS 473.64</strain>
    </source>
</reference>
<dbReference type="EMBL" id="MU006800">
    <property type="protein sequence ID" value="KAF2636214.1"/>
    <property type="molecule type" value="Genomic_DNA"/>
</dbReference>
<dbReference type="Proteomes" id="UP000799753">
    <property type="component" value="Unassembled WGS sequence"/>
</dbReference>
<protein>
    <recommendedName>
        <fullName evidence="5">SWI5-dependent HO expression protein 3</fullName>
    </recommendedName>
</protein>
<keyword evidence="4" id="KW-1185">Reference proteome</keyword>
<evidence type="ECO:0000313" key="3">
    <source>
        <dbReference type="EMBL" id="KAF2636214.1"/>
    </source>
</evidence>
<dbReference type="AlphaFoldDB" id="A0A6A6RQ87"/>
<organism evidence="3 4">
    <name type="scientific">Massarina eburnea CBS 473.64</name>
    <dbReference type="NCBI Taxonomy" id="1395130"/>
    <lineage>
        <taxon>Eukaryota</taxon>
        <taxon>Fungi</taxon>
        <taxon>Dikarya</taxon>
        <taxon>Ascomycota</taxon>
        <taxon>Pezizomycotina</taxon>
        <taxon>Dothideomycetes</taxon>
        <taxon>Pleosporomycetidae</taxon>
        <taxon>Pleosporales</taxon>
        <taxon>Massarineae</taxon>
        <taxon>Massarinaceae</taxon>
        <taxon>Massarina</taxon>
    </lineage>
</organism>
<accession>A0A6A6RQ87</accession>
<feature type="compositionally biased region" description="Polar residues" evidence="2">
    <location>
        <begin position="158"/>
        <end position="169"/>
    </location>
</feature>
<keyword evidence="1" id="KW-0175">Coiled coil</keyword>
<dbReference type="OrthoDB" id="3918393at2759"/>
<evidence type="ECO:0000313" key="4">
    <source>
        <dbReference type="Proteomes" id="UP000799753"/>
    </source>
</evidence>
<name>A0A6A6RQ87_9PLEO</name>